<dbReference type="CDD" id="cd02194">
    <property type="entry name" value="ThiL"/>
    <property type="match status" value="1"/>
</dbReference>
<feature type="binding site" evidence="2">
    <location>
        <position position="214"/>
    </location>
    <ligand>
        <name>Mg(2+)</name>
        <dbReference type="ChEBI" id="CHEBI:18420"/>
        <label>5</label>
    </ligand>
</feature>
<gene>
    <name evidence="2 5" type="primary">thiL</name>
    <name evidence="5" type="ORF">GHNINEIG_01469</name>
</gene>
<dbReference type="RefSeq" id="WP_135796041.1">
    <property type="nucleotide sequence ID" value="NZ_CP032096.1"/>
</dbReference>
<dbReference type="InterPro" id="IPR036921">
    <property type="entry name" value="PurM-like_N_sf"/>
</dbReference>
<feature type="binding site" evidence="2">
    <location>
        <position position="211"/>
    </location>
    <ligand>
        <name>Mg(2+)</name>
        <dbReference type="ChEBI" id="CHEBI:18420"/>
        <label>3</label>
    </ligand>
</feature>
<dbReference type="SUPFAM" id="SSF55326">
    <property type="entry name" value="PurM N-terminal domain-like"/>
    <property type="match status" value="1"/>
</dbReference>
<sequence>MAHEFDVIDTFFKPLSSVASADEIGIGDDGAVLSCQAGKQLVVVTDTLIEGVHFPVETSACDIAWKALAVNLSDLAAMGATPAFYSLALSLPSEKNNQAWLEMFAGGLKQLANLYNIPLIGGDTTRSDRLTITITAQGWVESGHAILRKGAKPGDLIYVSGVLGEGGLGLKAVQQHWDKASYASAIQQLNKPTPQVTLGYYLKGLATSAIDVSDGLLADLKHILSSSQVGAWVDVKSVPVSNCMQTYIQQSNDWSLPLIAGDDYELCFTIHPDNQITIHELAEELEISLTEIGQIVTGEGGIQLKNTPQGQTSLQSLGFAHF</sequence>
<feature type="binding site" evidence="2">
    <location>
        <position position="262"/>
    </location>
    <ligand>
        <name>substrate</name>
    </ligand>
</feature>
<feature type="binding site" evidence="2">
    <location>
        <position position="319"/>
    </location>
    <ligand>
        <name>substrate</name>
    </ligand>
</feature>
<dbReference type="OrthoDB" id="9802811at2"/>
<feature type="binding site" evidence="2">
    <location>
        <position position="74"/>
    </location>
    <ligand>
        <name>Mg(2+)</name>
        <dbReference type="ChEBI" id="CHEBI:18420"/>
        <label>2</label>
    </ligand>
</feature>
<reference evidence="5 6" key="1">
    <citation type="submission" date="2018-08" db="EMBL/GenBank/DDBJ databases">
        <title>Horizontal acquisition of hydrogen conversion ability and other habitat adaptations in Hydrogenovibrio crunogenus strains.</title>
        <authorList>
            <person name="Gonnella G."/>
            <person name="Adam N."/>
            <person name="Perner M."/>
        </authorList>
    </citation>
    <scope>NUCLEOTIDE SEQUENCE [LARGE SCALE GENOMIC DNA]</scope>
    <source>
        <strain evidence="5 6">SP-41</strain>
    </source>
</reference>
<dbReference type="InterPro" id="IPR036676">
    <property type="entry name" value="PurM-like_C_sf"/>
</dbReference>
<keyword evidence="2" id="KW-0460">Magnesium</keyword>
<comment type="caution">
    <text evidence="2">Lacks conserved residue(s) required for the propagation of feature annotation.</text>
</comment>
<feature type="binding site" evidence="2">
    <location>
        <position position="53"/>
    </location>
    <ligand>
        <name>substrate</name>
    </ligand>
</feature>
<dbReference type="AlphaFoldDB" id="A0A4P7P0U0"/>
<feature type="binding site" evidence="2">
    <location>
        <position position="213"/>
    </location>
    <ligand>
        <name>ATP</name>
        <dbReference type="ChEBI" id="CHEBI:30616"/>
    </ligand>
</feature>
<proteinExistence type="inferred from homology"/>
<dbReference type="NCBIfam" id="TIGR01379">
    <property type="entry name" value="thiL"/>
    <property type="match status" value="1"/>
</dbReference>
<dbReference type="GO" id="GO:0000287">
    <property type="term" value="F:magnesium ion binding"/>
    <property type="evidence" value="ECO:0007669"/>
    <property type="project" value="UniProtKB-UniRule"/>
</dbReference>
<dbReference type="HAMAP" id="MF_02128">
    <property type="entry name" value="TMP_kinase"/>
    <property type="match status" value="1"/>
</dbReference>
<feature type="binding site" evidence="2">
    <location>
        <position position="148"/>
    </location>
    <ligand>
        <name>ATP</name>
        <dbReference type="ChEBI" id="CHEBI:30616"/>
    </ligand>
</feature>
<evidence type="ECO:0000313" key="5">
    <source>
        <dbReference type="EMBL" id="QBZ83415.1"/>
    </source>
</evidence>
<keyword evidence="2" id="KW-0479">Metal-binding</keyword>
<dbReference type="PANTHER" id="PTHR30270">
    <property type="entry name" value="THIAMINE-MONOPHOSPHATE KINASE"/>
    <property type="match status" value="1"/>
</dbReference>
<protein>
    <recommendedName>
        <fullName evidence="2">Thiamine-monophosphate kinase</fullName>
        <shortName evidence="2">TMP kinase</shortName>
        <shortName evidence="2">Thiamine-phosphate kinase</shortName>
        <ecNumber evidence="2">2.7.4.16</ecNumber>
    </recommendedName>
</protein>
<comment type="miscellaneous">
    <text evidence="2">Reaction mechanism of ThiL seems to utilize a direct, inline transfer of the gamma-phosphate of ATP to TMP rather than a phosphorylated enzyme intermediate.</text>
</comment>
<dbReference type="GO" id="GO:0005524">
    <property type="term" value="F:ATP binding"/>
    <property type="evidence" value="ECO:0007669"/>
    <property type="project" value="UniProtKB-UniRule"/>
</dbReference>
<dbReference type="PIRSF" id="PIRSF005303">
    <property type="entry name" value="Thiam_monoph_kin"/>
    <property type="match status" value="1"/>
</dbReference>
<comment type="function">
    <text evidence="2">Catalyzes the ATP-dependent phosphorylation of thiamine-monophosphate (TMP) to form thiamine-pyrophosphate (TPP), the active form of vitamin B1.</text>
</comment>
<dbReference type="EMBL" id="CP032096">
    <property type="protein sequence ID" value="QBZ83415.1"/>
    <property type="molecule type" value="Genomic_DNA"/>
</dbReference>
<organism evidence="5 6">
    <name type="scientific">Hydrogenovibrio crunogenus</name>
    <dbReference type="NCBI Taxonomy" id="39765"/>
    <lineage>
        <taxon>Bacteria</taxon>
        <taxon>Pseudomonadati</taxon>
        <taxon>Pseudomonadota</taxon>
        <taxon>Gammaproteobacteria</taxon>
        <taxon>Thiotrichales</taxon>
        <taxon>Piscirickettsiaceae</taxon>
        <taxon>Hydrogenovibrio</taxon>
    </lineage>
</organism>
<comment type="pathway">
    <text evidence="2">Cofactor biosynthesis; thiamine diphosphate biosynthesis; thiamine diphosphate from thiamine phosphate: step 1/1.</text>
</comment>
<feature type="binding site" evidence="2">
    <location>
        <begin position="122"/>
        <end position="123"/>
    </location>
    <ligand>
        <name>ATP</name>
        <dbReference type="ChEBI" id="CHEBI:30616"/>
    </ligand>
</feature>
<dbReference type="Pfam" id="PF02769">
    <property type="entry name" value="AIRS_C"/>
    <property type="match status" value="1"/>
</dbReference>
<feature type="binding site" evidence="2">
    <location>
        <position position="29"/>
    </location>
    <ligand>
        <name>Mg(2+)</name>
        <dbReference type="ChEBI" id="CHEBI:18420"/>
        <label>3</label>
    </ligand>
</feature>
<dbReference type="PANTHER" id="PTHR30270:SF0">
    <property type="entry name" value="THIAMINE-MONOPHOSPHATE KINASE"/>
    <property type="match status" value="1"/>
</dbReference>
<evidence type="ECO:0000259" key="3">
    <source>
        <dbReference type="Pfam" id="PF00586"/>
    </source>
</evidence>
<evidence type="ECO:0000313" key="6">
    <source>
        <dbReference type="Proteomes" id="UP000296201"/>
    </source>
</evidence>
<feature type="domain" description="PurM-like N-terminal" evidence="3">
    <location>
        <begin position="27"/>
        <end position="140"/>
    </location>
</feature>
<keyword evidence="2 5" id="KW-0418">Kinase</keyword>
<keyword evidence="6" id="KW-1185">Reference proteome</keyword>
<dbReference type="InterPro" id="IPR006283">
    <property type="entry name" value="ThiL-like"/>
</dbReference>
<feature type="binding site" evidence="2">
    <location>
        <position position="74"/>
    </location>
    <ligand>
        <name>Mg(2+)</name>
        <dbReference type="ChEBI" id="CHEBI:18420"/>
        <label>4</label>
    </ligand>
</feature>
<keyword evidence="2 5" id="KW-0808">Transferase</keyword>
<evidence type="ECO:0000256" key="1">
    <source>
        <dbReference type="ARBA" id="ARBA00022977"/>
    </source>
</evidence>
<dbReference type="Gene3D" id="3.90.650.10">
    <property type="entry name" value="PurM-like C-terminal domain"/>
    <property type="match status" value="1"/>
</dbReference>
<dbReference type="EC" id="2.7.4.16" evidence="2"/>
<accession>A0A4P7P0U0</accession>
<feature type="binding site" evidence="2">
    <location>
        <position position="123"/>
    </location>
    <ligand>
        <name>Mg(2+)</name>
        <dbReference type="ChEBI" id="CHEBI:18420"/>
        <label>1</label>
    </ligand>
</feature>
<feature type="binding site" evidence="2">
    <location>
        <position position="45"/>
    </location>
    <ligand>
        <name>Mg(2+)</name>
        <dbReference type="ChEBI" id="CHEBI:18420"/>
        <label>1</label>
    </ligand>
</feature>
<keyword evidence="2" id="KW-0547">Nucleotide-binding</keyword>
<keyword evidence="1 2" id="KW-0784">Thiamine biosynthesis</keyword>
<dbReference type="Pfam" id="PF00586">
    <property type="entry name" value="AIRS"/>
    <property type="match status" value="1"/>
</dbReference>
<comment type="similarity">
    <text evidence="2">Belongs to the thiamine-monophosphate kinase family.</text>
</comment>
<feature type="binding site" evidence="2">
    <location>
        <position position="46"/>
    </location>
    <ligand>
        <name>Mg(2+)</name>
        <dbReference type="ChEBI" id="CHEBI:18420"/>
        <label>1</label>
    </ligand>
</feature>
<name>A0A4P7P0U0_9GAMM</name>
<dbReference type="UniPathway" id="UPA00060">
    <property type="reaction ID" value="UER00142"/>
</dbReference>
<comment type="catalytic activity">
    <reaction evidence="2">
        <text>thiamine phosphate + ATP = thiamine diphosphate + ADP</text>
        <dbReference type="Rhea" id="RHEA:15913"/>
        <dbReference type="ChEBI" id="CHEBI:30616"/>
        <dbReference type="ChEBI" id="CHEBI:37575"/>
        <dbReference type="ChEBI" id="CHEBI:58937"/>
        <dbReference type="ChEBI" id="CHEBI:456216"/>
        <dbReference type="EC" id="2.7.4.16"/>
    </reaction>
</comment>
<dbReference type="Gene3D" id="3.30.1330.10">
    <property type="entry name" value="PurM-like, N-terminal domain"/>
    <property type="match status" value="1"/>
</dbReference>
<dbReference type="Proteomes" id="UP000296201">
    <property type="component" value="Chromosome"/>
</dbReference>
<dbReference type="InterPro" id="IPR016188">
    <property type="entry name" value="PurM-like_N"/>
</dbReference>
<feature type="binding site" evidence="2">
    <location>
        <position position="29"/>
    </location>
    <ligand>
        <name>Mg(2+)</name>
        <dbReference type="ChEBI" id="CHEBI:18420"/>
        <label>4</label>
    </ligand>
</feature>
<keyword evidence="2" id="KW-0067">ATP-binding</keyword>
<feature type="domain" description="PurM-like C-terminal" evidence="4">
    <location>
        <begin position="152"/>
        <end position="300"/>
    </location>
</feature>
<dbReference type="SUPFAM" id="SSF56042">
    <property type="entry name" value="PurM C-terminal domain-like"/>
    <property type="match status" value="1"/>
</dbReference>
<evidence type="ECO:0000256" key="2">
    <source>
        <dbReference type="HAMAP-Rule" id="MF_02128"/>
    </source>
</evidence>
<dbReference type="InterPro" id="IPR010918">
    <property type="entry name" value="PurM-like_C_dom"/>
</dbReference>
<feature type="binding site" evidence="2">
    <location>
        <position position="74"/>
    </location>
    <ligand>
        <name>Mg(2+)</name>
        <dbReference type="ChEBI" id="CHEBI:18420"/>
        <label>3</label>
    </ligand>
</feature>
<dbReference type="GO" id="GO:0009228">
    <property type="term" value="P:thiamine biosynthetic process"/>
    <property type="evidence" value="ECO:0007669"/>
    <property type="project" value="UniProtKB-KW"/>
</dbReference>
<evidence type="ECO:0000259" key="4">
    <source>
        <dbReference type="Pfam" id="PF02769"/>
    </source>
</evidence>
<dbReference type="GO" id="GO:0009229">
    <property type="term" value="P:thiamine diphosphate biosynthetic process"/>
    <property type="evidence" value="ECO:0007669"/>
    <property type="project" value="UniProtKB-UniRule"/>
</dbReference>
<feature type="binding site" evidence="2">
    <location>
        <position position="46"/>
    </location>
    <ligand>
        <name>Mg(2+)</name>
        <dbReference type="ChEBI" id="CHEBI:18420"/>
        <label>2</label>
    </ligand>
</feature>
<dbReference type="GO" id="GO:0009030">
    <property type="term" value="F:thiamine-phosphate kinase activity"/>
    <property type="evidence" value="ECO:0007669"/>
    <property type="project" value="UniProtKB-UniRule"/>
</dbReference>